<accession>A0A1M4TGX8</accession>
<dbReference type="GO" id="GO:0045259">
    <property type="term" value="C:proton-transporting ATP synthase complex"/>
    <property type="evidence" value="ECO:0007669"/>
    <property type="project" value="UniProtKB-KW"/>
</dbReference>
<dbReference type="InterPro" id="IPR005864">
    <property type="entry name" value="ATP_synth_F0_bsu_bac"/>
</dbReference>
<proteinExistence type="inferred from homology"/>
<keyword evidence="18" id="KW-1185">Reference proteome</keyword>
<keyword evidence="2 15" id="KW-0813">Transport</keyword>
<dbReference type="CDD" id="cd06503">
    <property type="entry name" value="ATP-synt_Fo_b"/>
    <property type="match status" value="1"/>
</dbReference>
<dbReference type="GO" id="GO:0012505">
    <property type="term" value="C:endomembrane system"/>
    <property type="evidence" value="ECO:0007669"/>
    <property type="project" value="UniProtKB-SubCell"/>
</dbReference>
<dbReference type="HAMAP" id="MF_01398">
    <property type="entry name" value="ATP_synth_b_bprime"/>
    <property type="match status" value="1"/>
</dbReference>
<evidence type="ECO:0000256" key="8">
    <source>
        <dbReference type="ARBA" id="ARBA00023065"/>
    </source>
</evidence>
<comment type="function">
    <text evidence="11 15">F(1)F(0) ATP synthase produces ATP from ADP in the presence of a proton or sodium gradient. F-type ATPases consist of two structural domains, F(1) containing the extramembraneous catalytic core and F(0) containing the membrane proton channel, linked together by a central stalk and a peripheral stalk. During catalysis, ATP synthesis in the catalytic domain of F(1) is coupled via a rotary mechanism of the central stalk subunits to proton translocation.</text>
</comment>
<dbReference type="InterPro" id="IPR002146">
    <property type="entry name" value="ATP_synth_b/b'su_bac/chlpt"/>
</dbReference>
<evidence type="ECO:0000256" key="14">
    <source>
        <dbReference type="ARBA" id="ARBA00037847"/>
    </source>
</evidence>
<evidence type="ECO:0000256" key="7">
    <source>
        <dbReference type="ARBA" id="ARBA00022989"/>
    </source>
</evidence>
<evidence type="ECO:0000256" key="2">
    <source>
        <dbReference type="ARBA" id="ARBA00022448"/>
    </source>
</evidence>
<organism evidence="17 18">
    <name type="scientific">Bacteroides luti</name>
    <dbReference type="NCBI Taxonomy" id="1297750"/>
    <lineage>
        <taxon>Bacteria</taxon>
        <taxon>Pseudomonadati</taxon>
        <taxon>Bacteroidota</taxon>
        <taxon>Bacteroidia</taxon>
        <taxon>Bacteroidales</taxon>
        <taxon>Bacteroidaceae</taxon>
        <taxon>Bacteroides</taxon>
    </lineage>
</organism>
<keyword evidence="10 15" id="KW-0066">ATP synthesis</keyword>
<dbReference type="STRING" id="1297750.SAMN05444405_101362"/>
<sequence>MSLLQPEFGLLFWMLLSFVVVFIILAKFGFPIITKMVEDRKQFIDKSLEAAKTANEQLAGIKADGEAMLAEAREEQVKILNDAAAIRDKIISEAKVTAQLEAKKQLDEVRLQIQAEKEEAIRDVRRQIAVLSVDIAEKVIRTSLKKDKEQMDMIDRLLDEVTVSKS</sequence>
<dbReference type="InterPro" id="IPR028987">
    <property type="entry name" value="ATP_synth_B-like_membr_sf"/>
</dbReference>
<dbReference type="PANTHER" id="PTHR33445">
    <property type="entry name" value="ATP SYNTHASE SUBUNIT B', CHLOROPLASTIC"/>
    <property type="match status" value="1"/>
</dbReference>
<evidence type="ECO:0000313" key="17">
    <source>
        <dbReference type="EMBL" id="SHE43574.1"/>
    </source>
</evidence>
<feature type="transmembrane region" description="Helical" evidence="15">
    <location>
        <begin position="12"/>
        <end position="33"/>
    </location>
</feature>
<dbReference type="SUPFAM" id="SSF81573">
    <property type="entry name" value="F1F0 ATP synthase subunit B, membrane domain"/>
    <property type="match status" value="1"/>
</dbReference>
<dbReference type="GO" id="GO:0046961">
    <property type="term" value="F:proton-transporting ATPase activity, rotational mechanism"/>
    <property type="evidence" value="ECO:0007669"/>
    <property type="project" value="TreeGrafter"/>
</dbReference>
<evidence type="ECO:0000256" key="13">
    <source>
        <dbReference type="ARBA" id="ARBA00026054"/>
    </source>
</evidence>
<keyword evidence="6 15" id="KW-0375">Hydrogen ion transport</keyword>
<comment type="similarity">
    <text evidence="1 15 16">Belongs to the ATPase B chain family.</text>
</comment>
<keyword evidence="4 15" id="KW-0138">CF(0)</keyword>
<evidence type="ECO:0000256" key="9">
    <source>
        <dbReference type="ARBA" id="ARBA00023136"/>
    </source>
</evidence>
<dbReference type="EMBL" id="FQTV01000001">
    <property type="protein sequence ID" value="SHE43574.1"/>
    <property type="molecule type" value="Genomic_DNA"/>
</dbReference>
<keyword evidence="7 15" id="KW-1133">Transmembrane helix</keyword>
<keyword evidence="9 15" id="KW-0472">Membrane</keyword>
<dbReference type="InterPro" id="IPR050059">
    <property type="entry name" value="ATP_synthase_B_chain"/>
</dbReference>
<protein>
    <recommendedName>
        <fullName evidence="15">ATP synthase subunit b</fullName>
    </recommendedName>
    <alternativeName>
        <fullName evidence="15">ATP synthase F(0) sector subunit b</fullName>
    </alternativeName>
    <alternativeName>
        <fullName evidence="15">ATPase subunit I</fullName>
    </alternativeName>
    <alternativeName>
        <fullName evidence="15">F-type ATPase subunit b</fullName>
        <shortName evidence="15">F-ATPase subunit b</shortName>
    </alternativeName>
</protein>
<keyword evidence="8 15" id="KW-0406">Ion transport</keyword>
<comment type="subunit">
    <text evidence="13">F-type ATPases have 2 components, F(1) - the catalytic core - and F(0) - the membrane proton channel. F(1) has five subunits: alpha(3), beta(3), gamma(1), delta(1), epsilon(1). F(0) has four main subunits: a(1), b(2) and c(10-14). The alpha and beta chains form an alternating ring which encloses part of the gamma chain. F(1) is attached to F(0) by a central stalk formed by the gamma and epsilon chains, while a peripheral stalk is formed by the delta and b chains.</text>
</comment>
<evidence type="ECO:0000256" key="4">
    <source>
        <dbReference type="ARBA" id="ARBA00022547"/>
    </source>
</evidence>
<gene>
    <name evidence="15" type="primary">atpF</name>
    <name evidence="17" type="ORF">SAMN05444405_101362</name>
</gene>
<evidence type="ECO:0000313" key="18">
    <source>
        <dbReference type="Proteomes" id="UP000184509"/>
    </source>
</evidence>
<evidence type="ECO:0000256" key="10">
    <source>
        <dbReference type="ARBA" id="ARBA00023310"/>
    </source>
</evidence>
<dbReference type="GO" id="GO:0046933">
    <property type="term" value="F:proton-transporting ATP synthase activity, rotational mechanism"/>
    <property type="evidence" value="ECO:0007669"/>
    <property type="project" value="UniProtKB-UniRule"/>
</dbReference>
<dbReference type="Pfam" id="PF00430">
    <property type="entry name" value="ATP-synt_B"/>
    <property type="match status" value="1"/>
</dbReference>
<keyword evidence="3 15" id="KW-1003">Cell membrane</keyword>
<reference evidence="17 18" key="1">
    <citation type="submission" date="2016-11" db="EMBL/GenBank/DDBJ databases">
        <authorList>
            <person name="Jaros S."/>
            <person name="Januszkiewicz K."/>
            <person name="Wedrychowicz H."/>
        </authorList>
    </citation>
    <scope>NUCLEOTIDE SEQUENCE [LARGE SCALE GENOMIC DNA]</scope>
    <source>
        <strain evidence="17 18">DSM 26991</strain>
    </source>
</reference>
<dbReference type="Proteomes" id="UP000184509">
    <property type="component" value="Unassembled WGS sequence"/>
</dbReference>
<evidence type="ECO:0000256" key="11">
    <source>
        <dbReference type="ARBA" id="ARBA00025198"/>
    </source>
</evidence>
<comment type="subcellular location">
    <subcellularLocation>
        <location evidence="15">Cell membrane</location>
        <topology evidence="15">Single-pass membrane protein</topology>
    </subcellularLocation>
    <subcellularLocation>
        <location evidence="14">Endomembrane system</location>
        <topology evidence="14">Single-pass membrane protein</topology>
    </subcellularLocation>
</comment>
<evidence type="ECO:0000256" key="15">
    <source>
        <dbReference type="HAMAP-Rule" id="MF_01398"/>
    </source>
</evidence>
<dbReference type="RefSeq" id="WP_073398783.1">
    <property type="nucleotide sequence ID" value="NZ_FQTV01000001.1"/>
</dbReference>
<evidence type="ECO:0000256" key="6">
    <source>
        <dbReference type="ARBA" id="ARBA00022781"/>
    </source>
</evidence>
<dbReference type="NCBIfam" id="TIGR01144">
    <property type="entry name" value="ATP_synt_b"/>
    <property type="match status" value="1"/>
</dbReference>
<keyword evidence="5 15" id="KW-0812">Transmembrane</keyword>
<dbReference type="PANTHER" id="PTHR33445:SF1">
    <property type="entry name" value="ATP SYNTHASE SUBUNIT B"/>
    <property type="match status" value="1"/>
</dbReference>
<dbReference type="GO" id="GO:0005886">
    <property type="term" value="C:plasma membrane"/>
    <property type="evidence" value="ECO:0007669"/>
    <property type="project" value="UniProtKB-SubCell"/>
</dbReference>
<evidence type="ECO:0000256" key="3">
    <source>
        <dbReference type="ARBA" id="ARBA00022475"/>
    </source>
</evidence>
<evidence type="ECO:0000256" key="1">
    <source>
        <dbReference type="ARBA" id="ARBA00005513"/>
    </source>
</evidence>
<name>A0A1M4TGX8_9BACE</name>
<comment type="subunit">
    <text evidence="15">F-type ATPases have 2 components, F(1) - the catalytic core - and F(0) - the membrane proton channel. F(1) has five subunits: alpha(3), beta(3), gamma(1), delta(1), epsilon(1). F(0) has three main subunits: a(1), b(2) and c(10-14). The alpha and beta chains form an alternating ring which encloses part of the gamma chain. F(1) is attached to F(0) by a central stalk formed by the gamma and epsilon chains, while a peripheral stalk is formed by the delta and b chains.</text>
</comment>
<dbReference type="OrthoDB" id="9795289at2"/>
<evidence type="ECO:0000256" key="5">
    <source>
        <dbReference type="ARBA" id="ARBA00022692"/>
    </source>
</evidence>
<evidence type="ECO:0000256" key="16">
    <source>
        <dbReference type="RuleBase" id="RU003848"/>
    </source>
</evidence>
<evidence type="ECO:0000256" key="12">
    <source>
        <dbReference type="ARBA" id="ARBA00025614"/>
    </source>
</evidence>
<comment type="function">
    <text evidence="12">Component of the F(0) channel, it forms part of the peripheral stalk, linking F(1) to F(0). The b'-subunit is a diverged and duplicated form of b found in plants and photosynthetic bacteria.</text>
</comment>
<dbReference type="AlphaFoldDB" id="A0A1M4TGX8"/>